<gene>
    <name evidence="1" type="ORF">SG0102_18190</name>
</gene>
<evidence type="ECO:0000313" key="2">
    <source>
        <dbReference type="Proteomes" id="UP000268059"/>
    </source>
</evidence>
<dbReference type="EMBL" id="AP019309">
    <property type="protein sequence ID" value="BBH26885.1"/>
    <property type="molecule type" value="Genomic_DNA"/>
</dbReference>
<dbReference type="Proteomes" id="UP000268059">
    <property type="component" value="Chromosome"/>
</dbReference>
<dbReference type="AlphaFoldDB" id="A0A3G9JEU0"/>
<reference evidence="1 2" key="1">
    <citation type="submission" date="2018-11" db="EMBL/GenBank/DDBJ databases">
        <title>Novel Erysipelotrichaceae bacterium isolated from small intestine of a swine.</title>
        <authorList>
            <person name="Kim J.S."/>
            <person name="Choe H."/>
            <person name="Lee Y.R."/>
            <person name="Kim K.M."/>
            <person name="Park D.S."/>
        </authorList>
    </citation>
    <scope>NUCLEOTIDE SEQUENCE [LARGE SCALE GENOMIC DNA]</scope>
    <source>
        <strain evidence="1 2">SG0102</strain>
    </source>
</reference>
<dbReference type="KEGG" id="ebm:SG0102_18190"/>
<sequence>MLCHDVGDILKHLKREHIEVGGTLIPVSDSFSKRIEILIDISMELDAINTRNGGKCLEWHLLSVNLNLPNHTHNPITVIWSIILVGIKITDNFRRNPDIHTGVSRHVETVVLLKKQDS</sequence>
<organism evidence="1 2">
    <name type="scientific">Intestinibaculum porci</name>
    <dbReference type="NCBI Taxonomy" id="2487118"/>
    <lineage>
        <taxon>Bacteria</taxon>
        <taxon>Bacillati</taxon>
        <taxon>Bacillota</taxon>
        <taxon>Erysipelotrichia</taxon>
        <taxon>Erysipelotrichales</taxon>
        <taxon>Erysipelotrichaceae</taxon>
        <taxon>Intestinibaculum</taxon>
    </lineage>
</organism>
<keyword evidence="2" id="KW-1185">Reference proteome</keyword>
<protein>
    <submittedName>
        <fullName evidence="1">Uncharacterized protein</fullName>
    </submittedName>
</protein>
<proteinExistence type="predicted"/>
<name>A0A3G9JEU0_9FIRM</name>
<evidence type="ECO:0000313" key="1">
    <source>
        <dbReference type="EMBL" id="BBH26885.1"/>
    </source>
</evidence>
<dbReference type="InParanoid" id="A0A3G9JEU0"/>
<accession>A0A3G9JEU0</accession>